<keyword evidence="4" id="KW-1185">Reference proteome</keyword>
<dbReference type="SUPFAM" id="SSF56300">
    <property type="entry name" value="Metallo-dependent phosphatases"/>
    <property type="match status" value="1"/>
</dbReference>
<protein>
    <submittedName>
        <fullName evidence="3">Alkaline phosphatase D family protein</fullName>
    </submittedName>
</protein>
<reference evidence="3 4" key="1">
    <citation type="submission" date="2021-05" db="EMBL/GenBank/DDBJ databases">
        <title>A Polyphasic approach of four new species of the genus Ohtaekwangia: Ohtaekwangia histidinii sp. nov., Ohtaekwangia cretensis sp. nov., Ohtaekwangia indiensis sp. nov., Ohtaekwangia reichenbachii sp. nov. from diverse environment.</title>
        <authorList>
            <person name="Octaviana S."/>
        </authorList>
    </citation>
    <scope>NUCLEOTIDE SEQUENCE [LARGE SCALE GENOMIC DNA]</scope>
    <source>
        <strain evidence="3 4">PWU20</strain>
    </source>
</reference>
<dbReference type="Gene3D" id="2.60.40.380">
    <property type="entry name" value="Purple acid phosphatase-like, N-terminal"/>
    <property type="match status" value="1"/>
</dbReference>
<dbReference type="InterPro" id="IPR032093">
    <property type="entry name" value="PhoD_N"/>
</dbReference>
<proteinExistence type="predicted"/>
<dbReference type="InterPro" id="IPR029052">
    <property type="entry name" value="Metallo-depent_PP-like"/>
</dbReference>
<comment type="caution">
    <text evidence="3">The sequence shown here is derived from an EMBL/GenBank/DDBJ whole genome shotgun (WGS) entry which is preliminary data.</text>
</comment>
<name>A0ABS5VZX9_9BACT</name>
<evidence type="ECO:0000259" key="2">
    <source>
        <dbReference type="Pfam" id="PF16655"/>
    </source>
</evidence>
<dbReference type="InterPro" id="IPR038607">
    <property type="entry name" value="PhoD-like_sf"/>
</dbReference>
<dbReference type="InterPro" id="IPR052900">
    <property type="entry name" value="Phospholipid_Metab_Enz"/>
</dbReference>
<dbReference type="Gene3D" id="3.60.21.70">
    <property type="entry name" value="PhoD-like phosphatase"/>
    <property type="match status" value="1"/>
</dbReference>
<dbReference type="EMBL" id="JAHESD010000060">
    <property type="protein sequence ID" value="MBT1705586.1"/>
    <property type="molecule type" value="Genomic_DNA"/>
</dbReference>
<dbReference type="Pfam" id="PF16655">
    <property type="entry name" value="PhoD_N"/>
    <property type="match status" value="1"/>
</dbReference>
<accession>A0ABS5VZX9</accession>
<evidence type="ECO:0000313" key="4">
    <source>
        <dbReference type="Proteomes" id="UP000772618"/>
    </source>
</evidence>
<dbReference type="InterPro" id="IPR018946">
    <property type="entry name" value="PhoD-like_MPP"/>
</dbReference>
<dbReference type="PANTHER" id="PTHR43606">
    <property type="entry name" value="PHOSPHATASE, PUTATIVE (AFU_ORTHOLOGUE AFUA_6G08710)-RELATED"/>
    <property type="match status" value="1"/>
</dbReference>
<evidence type="ECO:0000259" key="1">
    <source>
        <dbReference type="Pfam" id="PF09423"/>
    </source>
</evidence>
<sequence length="529" mass="58677">MDFFEGVASFDPSQDKVILWTRYTPAANETAKPTIILDVSKESDFKQVLVSESVEIDTANDNTIHVDISNLQSNTKYFYRFRNDRSGSTSITGETKTLPKSNEVSQIKLAVVSCSNFQAGLFNVYGAVAESDADVVIHLGDYIYEYAAGGYGSNGNTGQLNRVHKPEGEIVSIDDYRTRYRQYRGDEQLQKAHQHKPFICVWDDHEIANDAYKNGAENHQSNEGDFATRKANALQVWHEYLPARVLEHARIYRAFDFGGILNLMMLDTRIIGRDQQLDYNNYVSEVGLNVPAFLADWQNPNRTILGVEQRNWLLSTLSSSNASWQVLGSQVLMGKILIPAEMLLLTAQIAAGAVTPELFAQYNKTVSELVTIKTKMAMGQPVSNEEKARVETVLPYNLDAWDGYPAEREAILASVLEKNLVSLAGDTHNAWYSKLSTASKQVVGAEIATPSVSSPGFEAIFGADPTAIQGFEQANAVLVDDLEYLNASERGFVLATFTKAEVQAEWKYVSTLATKNTAVTTKKTITITR</sequence>
<feature type="domain" description="PhoD-like phosphatase metallophosphatase" evidence="1">
    <location>
        <begin position="109"/>
        <end position="506"/>
    </location>
</feature>
<organism evidence="3 4">
    <name type="scientific">Chryseosolibacter indicus</name>
    <dbReference type="NCBI Taxonomy" id="2782351"/>
    <lineage>
        <taxon>Bacteria</taxon>
        <taxon>Pseudomonadati</taxon>
        <taxon>Bacteroidota</taxon>
        <taxon>Cytophagia</taxon>
        <taxon>Cytophagales</taxon>
        <taxon>Chryseotaleaceae</taxon>
        <taxon>Chryseosolibacter</taxon>
    </lineage>
</organism>
<dbReference type="Pfam" id="PF09423">
    <property type="entry name" value="PhoD"/>
    <property type="match status" value="1"/>
</dbReference>
<gene>
    <name evidence="3" type="ORF">KK060_20010</name>
</gene>
<evidence type="ECO:0000313" key="3">
    <source>
        <dbReference type="EMBL" id="MBT1705586.1"/>
    </source>
</evidence>
<dbReference type="Proteomes" id="UP000772618">
    <property type="component" value="Unassembled WGS sequence"/>
</dbReference>
<feature type="domain" description="Phospholipase D N-terminal" evidence="2">
    <location>
        <begin position="6"/>
        <end position="97"/>
    </location>
</feature>
<dbReference type="PANTHER" id="PTHR43606:SF2">
    <property type="entry name" value="ALKALINE PHOSPHATASE FAMILY PROTEIN (AFU_ORTHOLOGUE AFUA_5G03860)"/>
    <property type="match status" value="1"/>
</dbReference>
<dbReference type="CDD" id="cd07389">
    <property type="entry name" value="MPP_PhoD"/>
    <property type="match status" value="1"/>
</dbReference>